<evidence type="ECO:0000313" key="15">
    <source>
        <dbReference type="EMBL" id="SPQ24211.1"/>
    </source>
</evidence>
<evidence type="ECO:0000256" key="4">
    <source>
        <dbReference type="ARBA" id="ARBA00022723"/>
    </source>
</evidence>
<feature type="domain" description="ERAP1-like C-terminal" evidence="13">
    <location>
        <begin position="541"/>
        <end position="865"/>
    </location>
</feature>
<keyword evidence="6 9" id="KW-0862">Zinc</keyword>
<feature type="domain" description="Peptidase M1 membrane alanine aminopeptidase" evidence="12">
    <location>
        <begin position="250"/>
        <end position="467"/>
    </location>
</feature>
<evidence type="ECO:0000256" key="10">
    <source>
        <dbReference type="PIRSR" id="PIRSR634016-4"/>
    </source>
</evidence>
<dbReference type="GO" id="GO:0043171">
    <property type="term" value="P:peptide catabolic process"/>
    <property type="evidence" value="ECO:0007669"/>
    <property type="project" value="TreeGrafter"/>
</dbReference>
<dbReference type="Pfam" id="PF01433">
    <property type="entry name" value="Peptidase_M1"/>
    <property type="match status" value="1"/>
</dbReference>
<feature type="domain" description="Aminopeptidase N-like N-terminal" evidence="14">
    <location>
        <begin position="12"/>
        <end position="210"/>
    </location>
</feature>
<dbReference type="FunFam" id="2.60.40.1730:FF:000002">
    <property type="entry name" value="Aminopeptidase"/>
    <property type="match status" value="1"/>
</dbReference>
<dbReference type="GO" id="GO:0070006">
    <property type="term" value="F:metalloaminopeptidase activity"/>
    <property type="evidence" value="ECO:0007669"/>
    <property type="project" value="TreeGrafter"/>
</dbReference>
<evidence type="ECO:0000256" key="2">
    <source>
        <dbReference type="ARBA" id="ARBA00022438"/>
    </source>
</evidence>
<dbReference type="InterPro" id="IPR001930">
    <property type="entry name" value="Peptidase_M1"/>
</dbReference>
<keyword evidence="4 9" id="KW-0479">Metal-binding</keyword>
<dbReference type="PRINTS" id="PR00756">
    <property type="entry name" value="ALADIPTASE"/>
</dbReference>
<evidence type="ECO:0000256" key="11">
    <source>
        <dbReference type="RuleBase" id="RU364040"/>
    </source>
</evidence>
<feature type="binding site" evidence="9">
    <location>
        <position position="326"/>
    </location>
    <ligand>
        <name>Zn(2+)</name>
        <dbReference type="ChEBI" id="CHEBI:29105"/>
        <note>catalytic</note>
    </ligand>
</feature>
<dbReference type="InterPro" id="IPR024571">
    <property type="entry name" value="ERAP1-like_C_dom"/>
</dbReference>
<comment type="similarity">
    <text evidence="1 11">Belongs to the peptidase M1 family.</text>
</comment>
<evidence type="ECO:0000256" key="9">
    <source>
        <dbReference type="PIRSR" id="PIRSR634016-3"/>
    </source>
</evidence>
<organism evidence="15 16">
    <name type="scientific">Thermothielavioides terrestris</name>
    <dbReference type="NCBI Taxonomy" id="2587410"/>
    <lineage>
        <taxon>Eukaryota</taxon>
        <taxon>Fungi</taxon>
        <taxon>Dikarya</taxon>
        <taxon>Ascomycota</taxon>
        <taxon>Pezizomycotina</taxon>
        <taxon>Sordariomycetes</taxon>
        <taxon>Sordariomycetidae</taxon>
        <taxon>Sordariales</taxon>
        <taxon>Chaetomiaceae</taxon>
        <taxon>Thermothielavioides</taxon>
    </lineage>
</organism>
<dbReference type="InterPro" id="IPR042097">
    <property type="entry name" value="Aminopeptidase_N-like_N_sf"/>
</dbReference>
<protein>
    <recommendedName>
        <fullName evidence="11">Aminopeptidase</fullName>
        <ecNumber evidence="11">3.4.11.-</ecNumber>
    </recommendedName>
</protein>
<gene>
    <name evidence="15" type="ORF">TT172_LOCUS6630</name>
</gene>
<dbReference type="InterPro" id="IPR014782">
    <property type="entry name" value="Peptidase_M1_dom"/>
</dbReference>
<dbReference type="EC" id="3.4.11.-" evidence="11"/>
<dbReference type="GO" id="GO:0008270">
    <property type="term" value="F:zinc ion binding"/>
    <property type="evidence" value="ECO:0007669"/>
    <property type="project" value="UniProtKB-UniRule"/>
</dbReference>
<feature type="active site" description="Proton acceptor" evidence="8">
    <location>
        <position position="323"/>
    </location>
</feature>
<keyword evidence="3 11" id="KW-0645">Protease</keyword>
<proteinExistence type="inferred from homology"/>
<keyword evidence="7 11" id="KW-0482">Metalloprotease</keyword>
<feature type="binding site" evidence="9">
    <location>
        <position position="345"/>
    </location>
    <ligand>
        <name>Zn(2+)</name>
        <dbReference type="ChEBI" id="CHEBI:29105"/>
        <note>catalytic</note>
    </ligand>
</feature>
<dbReference type="InterPro" id="IPR050344">
    <property type="entry name" value="Peptidase_M1_aminopeptidases"/>
</dbReference>
<dbReference type="GO" id="GO:0006508">
    <property type="term" value="P:proteolysis"/>
    <property type="evidence" value="ECO:0007669"/>
    <property type="project" value="UniProtKB-KW"/>
</dbReference>
<dbReference type="Gene3D" id="2.60.40.1730">
    <property type="entry name" value="tricorn interacting facor f3 domain"/>
    <property type="match status" value="1"/>
</dbReference>
<dbReference type="SUPFAM" id="SSF63737">
    <property type="entry name" value="Leukotriene A4 hydrolase N-terminal domain"/>
    <property type="match status" value="1"/>
</dbReference>
<dbReference type="SUPFAM" id="SSF55486">
    <property type="entry name" value="Metalloproteases ('zincins'), catalytic domain"/>
    <property type="match status" value="1"/>
</dbReference>
<evidence type="ECO:0000256" key="1">
    <source>
        <dbReference type="ARBA" id="ARBA00010136"/>
    </source>
</evidence>
<feature type="binding site" evidence="9">
    <location>
        <position position="322"/>
    </location>
    <ligand>
        <name>Zn(2+)</name>
        <dbReference type="ChEBI" id="CHEBI:29105"/>
        <note>catalytic</note>
    </ligand>
</feature>
<name>A0A3S4C8M8_9PEZI</name>
<evidence type="ECO:0000259" key="13">
    <source>
        <dbReference type="Pfam" id="PF11838"/>
    </source>
</evidence>
<dbReference type="GO" id="GO:0005737">
    <property type="term" value="C:cytoplasm"/>
    <property type="evidence" value="ECO:0007669"/>
    <property type="project" value="TreeGrafter"/>
</dbReference>
<evidence type="ECO:0000256" key="8">
    <source>
        <dbReference type="PIRSR" id="PIRSR634016-1"/>
    </source>
</evidence>
<evidence type="ECO:0000256" key="7">
    <source>
        <dbReference type="ARBA" id="ARBA00023049"/>
    </source>
</evidence>
<dbReference type="Pfam" id="PF11838">
    <property type="entry name" value="ERAP1_C"/>
    <property type="match status" value="1"/>
</dbReference>
<dbReference type="Pfam" id="PF17900">
    <property type="entry name" value="Peptidase_M1_N"/>
    <property type="match status" value="1"/>
</dbReference>
<evidence type="ECO:0000313" key="16">
    <source>
        <dbReference type="Proteomes" id="UP000289323"/>
    </source>
</evidence>
<evidence type="ECO:0000256" key="6">
    <source>
        <dbReference type="ARBA" id="ARBA00022833"/>
    </source>
</evidence>
<dbReference type="Gene3D" id="2.60.40.1910">
    <property type="match status" value="1"/>
</dbReference>
<evidence type="ECO:0000259" key="12">
    <source>
        <dbReference type="Pfam" id="PF01433"/>
    </source>
</evidence>
<keyword evidence="2 11" id="KW-0031">Aminopeptidase</keyword>
<evidence type="ECO:0000256" key="5">
    <source>
        <dbReference type="ARBA" id="ARBA00022801"/>
    </source>
</evidence>
<dbReference type="InterPro" id="IPR045357">
    <property type="entry name" value="Aminopeptidase_N-like_N"/>
</dbReference>
<dbReference type="CDD" id="cd09601">
    <property type="entry name" value="M1_APN-Q_like"/>
    <property type="match status" value="1"/>
</dbReference>
<dbReference type="PANTHER" id="PTHR11533">
    <property type="entry name" value="PROTEASE M1 ZINC METALLOPROTEASE"/>
    <property type="match status" value="1"/>
</dbReference>
<dbReference type="InterPro" id="IPR034016">
    <property type="entry name" value="M1_APN-typ"/>
</dbReference>
<dbReference type="FunFam" id="2.60.40.1910:FF:000004">
    <property type="entry name" value="Aminopeptidase"/>
    <property type="match status" value="1"/>
</dbReference>
<dbReference type="GO" id="GO:0016020">
    <property type="term" value="C:membrane"/>
    <property type="evidence" value="ECO:0007669"/>
    <property type="project" value="TreeGrafter"/>
</dbReference>
<dbReference type="AlphaFoldDB" id="A0A3S4C8M8"/>
<dbReference type="FunFam" id="1.10.390.10:FF:000001">
    <property type="entry name" value="Aminopeptidase"/>
    <property type="match status" value="1"/>
</dbReference>
<feature type="site" description="Transition state stabilizer" evidence="10">
    <location>
        <position position="408"/>
    </location>
</feature>
<sequence>MTDRDILPDTFKPAHYDLVIRDLDFENWSYKGTVRIDGALVKPTSEIVLNTLELKLLGSRITISDGKSDLSWESTTFNEDTKTQRSTITFPEQLPACAKASLTIDFTGELNHDMAGFYRSQYKPAAPAAASVPRDDEFHYMLSTQFEACDARRAFPCFDEPNLKATFDFAIEIPDDQVALSNMPEKETKQVGGGKKLVSFERTPVMSTYLLAWAVGDFEYVEAHTTREYNGKKLPVRVYTTRGLKEQGRWALEHAPKIIDFFSEQFEIDYPLPKSDILAVHEFTHGAMENWGLVTYRMTAILFDEKLSEARFRNRIAYVVAHELAHQWFGNLVTMDWWDELWLNEGFATWAGWLATDHLHPEWEVWSQFINEDMEQAFLLDSVRSSHPIQVEVRDALEVNQIFDKISYVKGCSVIRMLASNLGIKTFLKGIAIYLKKHTYGNAKTEALWNALSEASGVDVNAMMRPWIEKVGFPMLAVTEGKQQISVKQSRFLSSGDVKPEDDQTIWWVPLAIRGKVGSQGVESLALTTKESSIDGISDEFYHLNANATGFYRVNYPESRLKLLGTQLQHLTTEDKIFITGSAADLAFSGYSTTGALLSFIQGLKSETHYRVLSQALDSIATLKSIFGDDEQTKNGLEKFTLELIDKALKQVGWEGPKDEDFNTSLLRKRLLLSAVANSHEGVRAEAFQRWSAYQSKPSESPIAANLRAPVYRAAIIKDTSNAVAALKREWFTTPAIDGKEICLQALGHTPDEAVIKNDVLPFLFNTAPPAPAADAVPAGDMHILAGVLGANPTARPLLWAYLRDHWDQFSAKLGGNPIVVDRMVNVSLSRFADLDSLREIEAFFAGVSTKGFDRTLEQVKDKIRGRAAYKSRDAKGVKEWLVANGYA</sequence>
<dbReference type="GO" id="GO:0042277">
    <property type="term" value="F:peptide binding"/>
    <property type="evidence" value="ECO:0007669"/>
    <property type="project" value="TreeGrafter"/>
</dbReference>
<reference evidence="15 16" key="1">
    <citation type="submission" date="2018-04" db="EMBL/GenBank/DDBJ databases">
        <authorList>
            <person name="Huttner S."/>
            <person name="Dainat J."/>
        </authorList>
    </citation>
    <scope>NUCLEOTIDE SEQUENCE [LARGE SCALE GENOMIC DNA]</scope>
</reference>
<evidence type="ECO:0000259" key="14">
    <source>
        <dbReference type="Pfam" id="PF17900"/>
    </source>
</evidence>
<dbReference type="Gene3D" id="1.25.50.20">
    <property type="match status" value="1"/>
</dbReference>
<dbReference type="EMBL" id="OUUZ01000013">
    <property type="protein sequence ID" value="SPQ24211.1"/>
    <property type="molecule type" value="Genomic_DNA"/>
</dbReference>
<dbReference type="Proteomes" id="UP000289323">
    <property type="component" value="Unassembled WGS sequence"/>
</dbReference>
<accession>A0A3S4C8M8</accession>
<keyword evidence="5 11" id="KW-0378">Hydrolase</keyword>
<dbReference type="InterPro" id="IPR027268">
    <property type="entry name" value="Peptidase_M4/M1_CTD_sf"/>
</dbReference>
<comment type="cofactor">
    <cofactor evidence="9 11">
        <name>Zn(2+)</name>
        <dbReference type="ChEBI" id="CHEBI:29105"/>
    </cofactor>
    <text evidence="9 11">Binds 1 zinc ion per subunit.</text>
</comment>
<dbReference type="Gene3D" id="1.10.390.10">
    <property type="entry name" value="Neutral Protease Domain 2"/>
    <property type="match status" value="1"/>
</dbReference>
<dbReference type="PANTHER" id="PTHR11533:SF171">
    <property type="entry name" value="AMINOPEPTIDASE"/>
    <property type="match status" value="1"/>
</dbReference>
<evidence type="ECO:0000256" key="3">
    <source>
        <dbReference type="ARBA" id="ARBA00022670"/>
    </source>
</evidence>